<dbReference type="EMBL" id="JALLAZ020000668">
    <property type="protein sequence ID" value="KAL3789815.1"/>
    <property type="molecule type" value="Genomic_DNA"/>
</dbReference>
<dbReference type="PANTHER" id="PTHR12406">
    <property type="entry name" value="CALCIUM-INDEPENDENT PHOSPHOLIPASE A2 IPLA2 -RELATED"/>
    <property type="match status" value="1"/>
</dbReference>
<sequence length="481" mass="51917">MPRRPLAGSSLSRKFASTGAGAKKTSRRRSADSGRPYHPSYGFSGAGFLGCYHVGVAACLRRHGCLPHPDEASSRDAASGGRKMMPLLTGVSAGSMVAAAILVGVNPDPDGMEVVLEASRRTRDLVRRRGTGNGGGVGSSSPDGGGFGMSLDALTPGFSLIDQVEGPFREALANALGGHCHRDKGTPGNAATIRDVDPELFRRRVPDGSLRIGLTDRRGLWPTPVLSFRERFQDSYRYVDAYRDVEDIIACSMLSSYIPGLTGPLNNTMSDVPAFLSGLLNKDFAGTRDPSKNATLNDTNVRAGLRLNEMTNLGLVKHGKTGLPVVGRDVSRGASIGDGELVDYSNGREEQSTIYWDGGIVDVFPTIDEHTVVVAPLNGIFNPNPSICPQIPEEEYDSENDAAGNGEYSDPRKQQRTASSQLNRNLLLNFLRPYIPNTFRHCRKSQLGLNSANADAALRMMFSSDDDELYSRFRNGYDDAR</sequence>
<protein>
    <recommendedName>
        <fullName evidence="3">PNPLA domain-containing protein</fullName>
    </recommendedName>
</protein>
<organism evidence="4 5">
    <name type="scientific">Stephanodiscus triporus</name>
    <dbReference type="NCBI Taxonomy" id="2934178"/>
    <lineage>
        <taxon>Eukaryota</taxon>
        <taxon>Sar</taxon>
        <taxon>Stramenopiles</taxon>
        <taxon>Ochrophyta</taxon>
        <taxon>Bacillariophyta</taxon>
        <taxon>Coscinodiscophyceae</taxon>
        <taxon>Thalassiosirophycidae</taxon>
        <taxon>Stephanodiscales</taxon>
        <taxon>Stephanodiscaceae</taxon>
        <taxon>Stephanodiscus</taxon>
    </lineage>
</organism>
<comment type="caution">
    <text evidence="4">The sequence shown here is derived from an EMBL/GenBank/DDBJ whole genome shotgun (WGS) entry which is preliminary data.</text>
</comment>
<feature type="domain" description="PNPLA" evidence="3">
    <location>
        <begin position="43"/>
        <end position="265"/>
    </location>
</feature>
<evidence type="ECO:0000259" key="3">
    <source>
        <dbReference type="Pfam" id="PF01734"/>
    </source>
</evidence>
<evidence type="ECO:0000256" key="2">
    <source>
        <dbReference type="SAM" id="MobiDB-lite"/>
    </source>
</evidence>
<dbReference type="AlphaFoldDB" id="A0ABD3PPA0"/>
<feature type="region of interest" description="Disordered" evidence="2">
    <location>
        <begin position="396"/>
        <end position="418"/>
    </location>
</feature>
<name>A0ABD3PPA0_9STRA</name>
<dbReference type="Pfam" id="PF01734">
    <property type="entry name" value="Patatin"/>
    <property type="match status" value="1"/>
</dbReference>
<dbReference type="PANTHER" id="PTHR12406:SF7">
    <property type="entry name" value="PATATIN-LIKE PHOSPHOLIPASE DOMAIN-CONTAINING PROTEIN 4"/>
    <property type="match status" value="1"/>
</dbReference>
<gene>
    <name evidence="4" type="ORF">ACHAW5_011238</name>
</gene>
<accession>A0ABD3PPA0</accession>
<keyword evidence="5" id="KW-1185">Reference proteome</keyword>
<dbReference type="InterPro" id="IPR016035">
    <property type="entry name" value="Acyl_Trfase/lysoPLipase"/>
</dbReference>
<feature type="region of interest" description="Disordered" evidence="2">
    <location>
        <begin position="127"/>
        <end position="148"/>
    </location>
</feature>
<dbReference type="InterPro" id="IPR002641">
    <property type="entry name" value="PNPLA_dom"/>
</dbReference>
<feature type="region of interest" description="Disordered" evidence="2">
    <location>
        <begin position="1"/>
        <end position="36"/>
    </location>
</feature>
<dbReference type="InterPro" id="IPR033562">
    <property type="entry name" value="PLPL"/>
</dbReference>
<evidence type="ECO:0000256" key="1">
    <source>
        <dbReference type="ARBA" id="ARBA00023098"/>
    </source>
</evidence>
<proteinExistence type="predicted"/>
<dbReference type="GO" id="GO:0006629">
    <property type="term" value="P:lipid metabolic process"/>
    <property type="evidence" value="ECO:0007669"/>
    <property type="project" value="UniProtKB-KW"/>
</dbReference>
<dbReference type="SUPFAM" id="SSF52151">
    <property type="entry name" value="FabD/lysophospholipase-like"/>
    <property type="match status" value="1"/>
</dbReference>
<dbReference type="Gene3D" id="3.40.1090.10">
    <property type="entry name" value="Cytosolic phospholipase A2 catalytic domain"/>
    <property type="match status" value="1"/>
</dbReference>
<keyword evidence="1" id="KW-0443">Lipid metabolism</keyword>
<reference evidence="4 5" key="1">
    <citation type="submission" date="2024-10" db="EMBL/GenBank/DDBJ databases">
        <title>Updated reference genomes for cyclostephanoid diatoms.</title>
        <authorList>
            <person name="Roberts W.R."/>
            <person name="Alverson A.J."/>
        </authorList>
    </citation>
    <scope>NUCLEOTIDE SEQUENCE [LARGE SCALE GENOMIC DNA]</scope>
    <source>
        <strain evidence="4 5">AJA276-08</strain>
    </source>
</reference>
<feature type="compositionally biased region" description="Gly residues" evidence="2">
    <location>
        <begin position="131"/>
        <end position="148"/>
    </location>
</feature>
<dbReference type="Proteomes" id="UP001530315">
    <property type="component" value="Unassembled WGS sequence"/>
</dbReference>
<evidence type="ECO:0000313" key="4">
    <source>
        <dbReference type="EMBL" id="KAL3789815.1"/>
    </source>
</evidence>
<evidence type="ECO:0000313" key="5">
    <source>
        <dbReference type="Proteomes" id="UP001530315"/>
    </source>
</evidence>